<evidence type="ECO:0000313" key="8">
    <source>
        <dbReference type="EMBL" id="CAL6000349.1"/>
    </source>
</evidence>
<comment type="caution">
    <text evidence="6">The sequence shown here is derived from an EMBL/GenBank/DDBJ whole genome shotgun (WGS) entry which is preliminary data.</text>
</comment>
<dbReference type="EMBL" id="CATOUU010000591">
    <property type="protein sequence ID" value="CAI9935050.1"/>
    <property type="molecule type" value="Genomic_DNA"/>
</dbReference>
<evidence type="ECO:0000256" key="1">
    <source>
        <dbReference type="ARBA" id="ARBA00004123"/>
    </source>
</evidence>
<dbReference type="EMBL" id="CAXDID020000041">
    <property type="protein sequence ID" value="CAL6000349.1"/>
    <property type="molecule type" value="Genomic_DNA"/>
</dbReference>
<reference evidence="8 11" key="2">
    <citation type="submission" date="2024-07" db="EMBL/GenBank/DDBJ databases">
        <authorList>
            <person name="Akdeniz Z."/>
        </authorList>
    </citation>
    <scope>NUCLEOTIDE SEQUENCE [LARGE SCALE GENOMIC DNA]</scope>
</reference>
<evidence type="ECO:0000256" key="3">
    <source>
        <dbReference type="ARBA" id="ARBA00023015"/>
    </source>
</evidence>
<keyword evidence="11" id="KW-1185">Reference proteome</keyword>
<dbReference type="AlphaFoldDB" id="A0AA86TYW9"/>
<organism evidence="6">
    <name type="scientific">Hexamita inflata</name>
    <dbReference type="NCBI Taxonomy" id="28002"/>
    <lineage>
        <taxon>Eukaryota</taxon>
        <taxon>Metamonada</taxon>
        <taxon>Diplomonadida</taxon>
        <taxon>Hexamitidae</taxon>
        <taxon>Hexamitinae</taxon>
        <taxon>Hexamita</taxon>
    </lineage>
</organism>
<keyword evidence="5" id="KW-0539">Nucleus</keyword>
<evidence type="ECO:0000313" key="6">
    <source>
        <dbReference type="EMBL" id="CAI9935050.1"/>
    </source>
</evidence>
<evidence type="ECO:0000313" key="10">
    <source>
        <dbReference type="EMBL" id="CAL6114570.1"/>
    </source>
</evidence>
<evidence type="ECO:0000256" key="4">
    <source>
        <dbReference type="ARBA" id="ARBA00023163"/>
    </source>
</evidence>
<dbReference type="Pfam" id="PF08598">
    <property type="entry name" value="Sds3"/>
    <property type="match status" value="1"/>
</dbReference>
<dbReference type="GO" id="GO:0005654">
    <property type="term" value="C:nucleoplasm"/>
    <property type="evidence" value="ECO:0007669"/>
    <property type="project" value="UniProtKB-ARBA"/>
</dbReference>
<name>A0AA86TYW9_9EUKA</name>
<protein>
    <submittedName>
        <fullName evidence="6">Uncharacterized protein</fullName>
    </submittedName>
</protein>
<evidence type="ECO:0000313" key="9">
    <source>
        <dbReference type="EMBL" id="CAL6016057.1"/>
    </source>
</evidence>
<keyword evidence="2" id="KW-0678">Repressor</keyword>
<proteinExistence type="predicted"/>
<keyword evidence="3" id="KW-0805">Transcription regulation</keyword>
<evidence type="ECO:0000256" key="2">
    <source>
        <dbReference type="ARBA" id="ARBA00022491"/>
    </source>
</evidence>
<dbReference type="EMBL" id="CAXDID020000075">
    <property type="protein sequence ID" value="CAL6016057.1"/>
    <property type="molecule type" value="Genomic_DNA"/>
</dbReference>
<comment type="subcellular location">
    <subcellularLocation>
        <location evidence="1">Nucleus</location>
    </subcellularLocation>
</comment>
<dbReference type="GO" id="GO:0010468">
    <property type="term" value="P:regulation of gene expression"/>
    <property type="evidence" value="ECO:0007669"/>
    <property type="project" value="UniProtKB-ARBA"/>
</dbReference>
<evidence type="ECO:0000313" key="11">
    <source>
        <dbReference type="Proteomes" id="UP001642409"/>
    </source>
</evidence>
<evidence type="ECO:0000256" key="5">
    <source>
        <dbReference type="ARBA" id="ARBA00023242"/>
    </source>
</evidence>
<dbReference type="InterPro" id="IPR013907">
    <property type="entry name" value="Sds3"/>
</dbReference>
<accession>A0AA86TYW9</accession>
<keyword evidence="4" id="KW-0804">Transcription</keyword>
<dbReference type="Proteomes" id="UP001642409">
    <property type="component" value="Unassembled WGS sequence"/>
</dbReference>
<evidence type="ECO:0000313" key="7">
    <source>
        <dbReference type="EMBL" id="CAI9941144.1"/>
    </source>
</evidence>
<reference evidence="6" key="1">
    <citation type="submission" date="2023-06" db="EMBL/GenBank/DDBJ databases">
        <authorList>
            <person name="Kurt Z."/>
        </authorList>
    </citation>
    <scope>NUCLEOTIDE SEQUENCE</scope>
</reference>
<dbReference type="EMBL" id="CAXDID020000804">
    <property type="protein sequence ID" value="CAL6114570.1"/>
    <property type="molecule type" value="Genomic_DNA"/>
</dbReference>
<dbReference type="EMBL" id="CATOUU010000687">
    <property type="protein sequence ID" value="CAI9941144.1"/>
    <property type="molecule type" value="Genomic_DNA"/>
</dbReference>
<sequence>MKQINQQVEMITTNKKDVVKIVREMQNELQETQNGTHPEYIMLLETLEQTRERLHKLAKIQHQLAVQHADNVFKFTESQIENDYQLGREDVKEKIFAKLRAKKRELKELLDKIQARGIQCADEMQVLNDVKVPNKKRDKKQVLTGPMNFKLSDSEARGDIAIIKSRAEEADQGK</sequence>
<dbReference type="SMART" id="SM01401">
    <property type="entry name" value="Sds3"/>
    <property type="match status" value="1"/>
</dbReference>
<gene>
    <name evidence="8" type="ORF">HINF_LOCUS16653</name>
    <name evidence="6" type="ORF">HINF_LOCUS22695</name>
    <name evidence="9" type="ORF">HINF_LOCUS25325</name>
    <name evidence="7" type="ORF">HINF_LOCUS28789</name>
    <name evidence="10" type="ORF">HINF_LOCUS78073</name>
</gene>